<name>A0A2A2ZB91_MYCAV</name>
<proteinExistence type="predicted"/>
<dbReference type="Proteomes" id="UP000217768">
    <property type="component" value="Unassembled WGS sequence"/>
</dbReference>
<dbReference type="EMBL" id="NSFD01000059">
    <property type="protein sequence ID" value="PBA23615.1"/>
    <property type="molecule type" value="Genomic_DNA"/>
</dbReference>
<organism evidence="2 3">
    <name type="scientific">Mycobacterium avium</name>
    <dbReference type="NCBI Taxonomy" id="1764"/>
    <lineage>
        <taxon>Bacteria</taxon>
        <taxon>Bacillati</taxon>
        <taxon>Actinomycetota</taxon>
        <taxon>Actinomycetes</taxon>
        <taxon>Mycobacteriales</taxon>
        <taxon>Mycobacteriaceae</taxon>
        <taxon>Mycobacterium</taxon>
        <taxon>Mycobacterium avium complex (MAC)</taxon>
    </lineage>
</organism>
<comment type="caution">
    <text evidence="2">The sequence shown here is derived from an EMBL/GenBank/DDBJ whole genome shotgun (WGS) entry which is preliminary data.</text>
</comment>
<gene>
    <name evidence="2" type="ORF">CKJ66_27745</name>
</gene>
<accession>A0A2A2ZB91</accession>
<evidence type="ECO:0000313" key="2">
    <source>
        <dbReference type="EMBL" id="PBA23615.1"/>
    </source>
</evidence>
<feature type="region of interest" description="Disordered" evidence="1">
    <location>
        <begin position="23"/>
        <end position="42"/>
    </location>
</feature>
<dbReference type="AlphaFoldDB" id="A0A2A2ZB91"/>
<protein>
    <submittedName>
        <fullName evidence="2">Uncharacterized protein</fullName>
    </submittedName>
</protein>
<reference evidence="2 3" key="1">
    <citation type="submission" date="2017-08" db="EMBL/GenBank/DDBJ databases">
        <title>Phylogenetic analysis of Mycobacterium avium complex whole genomes.</title>
        <authorList>
            <person name="Caverly L.J."/>
            <person name="Spilker T."/>
            <person name="Lipuma J."/>
        </authorList>
    </citation>
    <scope>NUCLEOTIDE SEQUENCE [LARGE SCALE GENOMIC DNA]</scope>
    <source>
        <strain evidence="2 3">FLAC0165</strain>
    </source>
</reference>
<feature type="compositionally biased region" description="Low complexity" evidence="1">
    <location>
        <begin position="23"/>
        <end position="33"/>
    </location>
</feature>
<evidence type="ECO:0000313" key="3">
    <source>
        <dbReference type="Proteomes" id="UP000217768"/>
    </source>
</evidence>
<sequence length="124" mass="12850">MASMGAKSKLQIETDVLHAAAGKASATLAASAPKPIPPPPPTAVSQLDAALVLVSTSSEALGTKVDTNDVTWATRQSERLTAGPPALQQQDVQGAADIQRAAQFPITRVPMHIGPNDTTKVWTT</sequence>
<evidence type="ECO:0000256" key="1">
    <source>
        <dbReference type="SAM" id="MobiDB-lite"/>
    </source>
</evidence>